<dbReference type="InterPro" id="IPR000719">
    <property type="entry name" value="Prot_kinase_dom"/>
</dbReference>
<dbReference type="HOGENOM" id="CLU_000288_63_0_1"/>
<evidence type="ECO:0000256" key="3">
    <source>
        <dbReference type="PROSITE-ProRule" id="PRU10141"/>
    </source>
</evidence>
<dbReference type="PROSITE" id="PS50011">
    <property type="entry name" value="PROTEIN_KINASE_DOM"/>
    <property type="match status" value="1"/>
</dbReference>
<dbReference type="InterPro" id="IPR011009">
    <property type="entry name" value="Kinase-like_dom_sf"/>
</dbReference>
<dbReference type="PROSITE" id="PS00107">
    <property type="entry name" value="PROTEIN_KINASE_ATP"/>
    <property type="match status" value="1"/>
</dbReference>
<sequence length="338" mass="37582">MGCGTSLHLVTSPNQRLPRRSIDGSYRIGKIVGRGTFSVCLQAEALKGGMVVVKKLARSNVNFNYNNILKEVRIMKKLSHPGLIRLQDYFEDQEAVYLVQELANGGDLFDRVVEGGAIPEPASVFICRQILYALGYLHENNVCHRDLKPENILFLSSLPGAPGYDIVKITDFGLSTDKAVGYTDTMSTVCGTPDYTAPELLAAAGTSMEGRMLYSCKVDIWSVGAILYMMLGGKAPFKFTDSNTTVVLQKILTGEYSFPDKYWENVSDNAIISVRAMMQVDPRMRPTASECLELDWFEEDEERRMQSLGLHAETTSRKTVPDPHARFVLANSLHKPPK</sequence>
<reference evidence="6 8" key="1">
    <citation type="journal article" date="2012" name="Nature">
        <title>Algal genomes reveal evolutionary mosaicism and the fate of nucleomorphs.</title>
        <authorList>
            <consortium name="DOE Joint Genome Institute"/>
            <person name="Curtis B.A."/>
            <person name="Tanifuji G."/>
            <person name="Burki F."/>
            <person name="Gruber A."/>
            <person name="Irimia M."/>
            <person name="Maruyama S."/>
            <person name="Arias M.C."/>
            <person name="Ball S.G."/>
            <person name="Gile G.H."/>
            <person name="Hirakawa Y."/>
            <person name="Hopkins J.F."/>
            <person name="Kuo A."/>
            <person name="Rensing S.A."/>
            <person name="Schmutz J."/>
            <person name="Symeonidi A."/>
            <person name="Elias M."/>
            <person name="Eveleigh R.J."/>
            <person name="Herman E.K."/>
            <person name="Klute M.J."/>
            <person name="Nakayama T."/>
            <person name="Obornik M."/>
            <person name="Reyes-Prieto A."/>
            <person name="Armbrust E.V."/>
            <person name="Aves S.J."/>
            <person name="Beiko R.G."/>
            <person name="Coutinho P."/>
            <person name="Dacks J.B."/>
            <person name="Durnford D.G."/>
            <person name="Fast N.M."/>
            <person name="Green B.R."/>
            <person name="Grisdale C.J."/>
            <person name="Hempel F."/>
            <person name="Henrissat B."/>
            <person name="Hoppner M.P."/>
            <person name="Ishida K."/>
            <person name="Kim E."/>
            <person name="Koreny L."/>
            <person name="Kroth P.G."/>
            <person name="Liu Y."/>
            <person name="Malik S.B."/>
            <person name="Maier U.G."/>
            <person name="McRose D."/>
            <person name="Mock T."/>
            <person name="Neilson J.A."/>
            <person name="Onodera N.T."/>
            <person name="Poole A.M."/>
            <person name="Pritham E.J."/>
            <person name="Richards T.A."/>
            <person name="Rocap G."/>
            <person name="Roy S.W."/>
            <person name="Sarai C."/>
            <person name="Schaack S."/>
            <person name="Shirato S."/>
            <person name="Slamovits C.H."/>
            <person name="Spencer D.F."/>
            <person name="Suzuki S."/>
            <person name="Worden A.Z."/>
            <person name="Zauner S."/>
            <person name="Barry K."/>
            <person name="Bell C."/>
            <person name="Bharti A.K."/>
            <person name="Crow J.A."/>
            <person name="Grimwood J."/>
            <person name="Kramer R."/>
            <person name="Lindquist E."/>
            <person name="Lucas S."/>
            <person name="Salamov A."/>
            <person name="McFadden G.I."/>
            <person name="Lane C.E."/>
            <person name="Keeling P.J."/>
            <person name="Gray M.W."/>
            <person name="Grigoriev I.V."/>
            <person name="Archibald J.M."/>
        </authorList>
    </citation>
    <scope>NUCLEOTIDE SEQUENCE</scope>
    <source>
        <strain evidence="6 8">CCMP2712</strain>
    </source>
</reference>
<dbReference type="EMBL" id="JH993072">
    <property type="protein sequence ID" value="EKX36534.1"/>
    <property type="molecule type" value="Genomic_DNA"/>
</dbReference>
<dbReference type="AlphaFoldDB" id="L1IKT4"/>
<evidence type="ECO:0000313" key="7">
    <source>
        <dbReference type="EnsemblProtists" id="EKX36534"/>
    </source>
</evidence>
<evidence type="ECO:0000256" key="2">
    <source>
        <dbReference type="ARBA" id="ARBA00022840"/>
    </source>
</evidence>
<dbReference type="OrthoDB" id="40902at2759"/>
<reference evidence="8" key="2">
    <citation type="submission" date="2012-11" db="EMBL/GenBank/DDBJ databases">
        <authorList>
            <person name="Kuo A."/>
            <person name="Curtis B.A."/>
            <person name="Tanifuji G."/>
            <person name="Burki F."/>
            <person name="Gruber A."/>
            <person name="Irimia M."/>
            <person name="Maruyama S."/>
            <person name="Arias M.C."/>
            <person name="Ball S.G."/>
            <person name="Gile G.H."/>
            <person name="Hirakawa Y."/>
            <person name="Hopkins J.F."/>
            <person name="Rensing S.A."/>
            <person name="Schmutz J."/>
            <person name="Symeonidi A."/>
            <person name="Elias M."/>
            <person name="Eveleigh R.J."/>
            <person name="Herman E.K."/>
            <person name="Klute M.J."/>
            <person name="Nakayama T."/>
            <person name="Obornik M."/>
            <person name="Reyes-Prieto A."/>
            <person name="Armbrust E.V."/>
            <person name="Aves S.J."/>
            <person name="Beiko R.G."/>
            <person name="Coutinho P."/>
            <person name="Dacks J.B."/>
            <person name="Durnford D.G."/>
            <person name="Fast N.M."/>
            <person name="Green B.R."/>
            <person name="Grisdale C."/>
            <person name="Hempe F."/>
            <person name="Henrissat B."/>
            <person name="Hoppner M.P."/>
            <person name="Ishida K.-I."/>
            <person name="Kim E."/>
            <person name="Koreny L."/>
            <person name="Kroth P.G."/>
            <person name="Liu Y."/>
            <person name="Malik S.-B."/>
            <person name="Maier U.G."/>
            <person name="McRose D."/>
            <person name="Mock T."/>
            <person name="Neilson J.A."/>
            <person name="Onodera N.T."/>
            <person name="Poole A.M."/>
            <person name="Pritham E.J."/>
            <person name="Richards T.A."/>
            <person name="Rocap G."/>
            <person name="Roy S.W."/>
            <person name="Sarai C."/>
            <person name="Schaack S."/>
            <person name="Shirato S."/>
            <person name="Slamovits C.H."/>
            <person name="Spencer D.F."/>
            <person name="Suzuki S."/>
            <person name="Worden A.Z."/>
            <person name="Zauner S."/>
            <person name="Barry K."/>
            <person name="Bell C."/>
            <person name="Bharti A.K."/>
            <person name="Crow J.A."/>
            <person name="Grimwood J."/>
            <person name="Kramer R."/>
            <person name="Lindquist E."/>
            <person name="Lucas S."/>
            <person name="Salamov A."/>
            <person name="McFadden G.I."/>
            <person name="Lane C.E."/>
            <person name="Keeling P.J."/>
            <person name="Gray M.W."/>
            <person name="Grigoriev I.V."/>
            <person name="Archibald J.M."/>
        </authorList>
    </citation>
    <scope>NUCLEOTIDE SEQUENCE</scope>
    <source>
        <strain evidence="8">CCMP2712</strain>
    </source>
</reference>
<dbReference type="Gene3D" id="1.10.510.10">
    <property type="entry name" value="Transferase(Phosphotransferase) domain 1"/>
    <property type="match status" value="1"/>
</dbReference>
<accession>L1IKT4</accession>
<keyword evidence="2 3" id="KW-0067">ATP-binding</keyword>
<evidence type="ECO:0000313" key="6">
    <source>
        <dbReference type="EMBL" id="EKX36534.1"/>
    </source>
</evidence>
<reference evidence="7" key="3">
    <citation type="submission" date="2015-06" db="UniProtKB">
        <authorList>
            <consortium name="EnsemblProtists"/>
        </authorList>
    </citation>
    <scope>IDENTIFICATION</scope>
</reference>
<dbReference type="EnsemblProtists" id="EKX36534">
    <property type="protein sequence ID" value="EKX36534"/>
    <property type="gene ID" value="GUITHDRAFT_155221"/>
</dbReference>
<dbReference type="GO" id="GO:0005524">
    <property type="term" value="F:ATP binding"/>
    <property type="evidence" value="ECO:0007669"/>
    <property type="project" value="UniProtKB-UniRule"/>
</dbReference>
<protein>
    <recommendedName>
        <fullName evidence="5">Protein kinase domain-containing protein</fullName>
    </recommendedName>
</protein>
<dbReference type="InterPro" id="IPR008271">
    <property type="entry name" value="Ser/Thr_kinase_AS"/>
</dbReference>
<dbReference type="PANTHER" id="PTHR24347">
    <property type="entry name" value="SERINE/THREONINE-PROTEIN KINASE"/>
    <property type="match status" value="1"/>
</dbReference>
<dbReference type="PROSITE" id="PS00108">
    <property type="entry name" value="PROTEIN_KINASE_ST"/>
    <property type="match status" value="1"/>
</dbReference>
<dbReference type="GeneID" id="17293279"/>
<evidence type="ECO:0000256" key="4">
    <source>
        <dbReference type="RuleBase" id="RU000304"/>
    </source>
</evidence>
<keyword evidence="1 3" id="KW-0547">Nucleotide-binding</keyword>
<keyword evidence="8" id="KW-1185">Reference proteome</keyword>
<dbReference type="RefSeq" id="XP_005823514.1">
    <property type="nucleotide sequence ID" value="XM_005823457.1"/>
</dbReference>
<keyword evidence="4" id="KW-0723">Serine/threonine-protein kinase</keyword>
<gene>
    <name evidence="6" type="ORF">GUITHDRAFT_155221</name>
</gene>
<organism evidence="6">
    <name type="scientific">Guillardia theta (strain CCMP2712)</name>
    <name type="common">Cryptophyte</name>
    <dbReference type="NCBI Taxonomy" id="905079"/>
    <lineage>
        <taxon>Eukaryota</taxon>
        <taxon>Cryptophyceae</taxon>
        <taxon>Pyrenomonadales</taxon>
        <taxon>Geminigeraceae</taxon>
        <taxon>Guillardia</taxon>
    </lineage>
</organism>
<dbReference type="OMA" id="INTRRYF"/>
<proteinExistence type="inferred from homology"/>
<keyword evidence="4" id="KW-0418">Kinase</keyword>
<dbReference type="FunFam" id="1.10.510.10:FF:000571">
    <property type="entry name" value="Maternal embryonic leucine zipper kinase"/>
    <property type="match status" value="1"/>
</dbReference>
<evidence type="ECO:0000259" key="5">
    <source>
        <dbReference type="PROSITE" id="PS50011"/>
    </source>
</evidence>
<dbReference type="SUPFAM" id="SSF56112">
    <property type="entry name" value="Protein kinase-like (PK-like)"/>
    <property type="match status" value="1"/>
</dbReference>
<feature type="binding site" evidence="3">
    <location>
        <position position="55"/>
    </location>
    <ligand>
        <name>ATP</name>
        <dbReference type="ChEBI" id="CHEBI:30616"/>
    </ligand>
</feature>
<dbReference type="InterPro" id="IPR017441">
    <property type="entry name" value="Protein_kinase_ATP_BS"/>
</dbReference>
<feature type="domain" description="Protein kinase" evidence="5">
    <location>
        <begin position="26"/>
        <end position="297"/>
    </location>
</feature>
<evidence type="ECO:0000256" key="1">
    <source>
        <dbReference type="ARBA" id="ARBA00022741"/>
    </source>
</evidence>
<dbReference type="KEGG" id="gtt:GUITHDRAFT_155221"/>
<dbReference type="GO" id="GO:0004674">
    <property type="term" value="F:protein serine/threonine kinase activity"/>
    <property type="evidence" value="ECO:0007669"/>
    <property type="project" value="UniProtKB-KW"/>
</dbReference>
<dbReference type="Proteomes" id="UP000011087">
    <property type="component" value="Unassembled WGS sequence"/>
</dbReference>
<dbReference type="eggNOG" id="KOG0032">
    <property type="taxonomic scope" value="Eukaryota"/>
</dbReference>
<dbReference type="STRING" id="905079.L1IKT4"/>
<dbReference type="SMART" id="SM00220">
    <property type="entry name" value="S_TKc"/>
    <property type="match status" value="1"/>
</dbReference>
<name>L1IKT4_GUITC</name>
<keyword evidence="4" id="KW-0808">Transferase</keyword>
<dbReference type="CDD" id="cd05117">
    <property type="entry name" value="STKc_CAMK"/>
    <property type="match status" value="1"/>
</dbReference>
<evidence type="ECO:0000313" key="8">
    <source>
        <dbReference type="Proteomes" id="UP000011087"/>
    </source>
</evidence>
<comment type="similarity">
    <text evidence="4">Belongs to the protein kinase superfamily.</text>
</comment>
<dbReference type="PaxDb" id="55529-EKX36534"/>
<dbReference type="Pfam" id="PF00069">
    <property type="entry name" value="Pkinase"/>
    <property type="match status" value="1"/>
</dbReference>